<keyword evidence="3 4" id="KW-0408">Iron</keyword>
<evidence type="ECO:0000256" key="4">
    <source>
        <dbReference type="RuleBase" id="RU000461"/>
    </source>
</evidence>
<dbReference type="EMBL" id="MSIF01000020">
    <property type="protein sequence ID" value="OLF06612.1"/>
    <property type="molecule type" value="Genomic_DNA"/>
</dbReference>
<dbReference type="InterPro" id="IPR050121">
    <property type="entry name" value="Cytochrome_P450_monoxygenase"/>
</dbReference>
<keyword evidence="4" id="KW-0560">Oxidoreductase</keyword>
<dbReference type="PANTHER" id="PTHR24305">
    <property type="entry name" value="CYTOCHROME P450"/>
    <property type="match status" value="1"/>
</dbReference>
<dbReference type="PROSITE" id="PS00086">
    <property type="entry name" value="CYTOCHROME_P450"/>
    <property type="match status" value="1"/>
</dbReference>
<evidence type="ECO:0008006" key="7">
    <source>
        <dbReference type="Google" id="ProtNLM"/>
    </source>
</evidence>
<evidence type="ECO:0000256" key="2">
    <source>
        <dbReference type="ARBA" id="ARBA00010617"/>
    </source>
</evidence>
<comment type="similarity">
    <text evidence="2 4">Belongs to the cytochrome P450 family.</text>
</comment>
<comment type="caution">
    <text evidence="5">The sequence shown here is derived from an EMBL/GenBank/DDBJ whole genome shotgun (WGS) entry which is preliminary data.</text>
</comment>
<dbReference type="GO" id="GO:0020037">
    <property type="term" value="F:heme binding"/>
    <property type="evidence" value="ECO:0007669"/>
    <property type="project" value="InterPro"/>
</dbReference>
<evidence type="ECO:0000256" key="1">
    <source>
        <dbReference type="ARBA" id="ARBA00001971"/>
    </source>
</evidence>
<name>A0A7Z0WH60_9PSEU</name>
<keyword evidence="6" id="KW-1185">Reference proteome</keyword>
<dbReference type="Gene3D" id="1.10.630.10">
    <property type="entry name" value="Cytochrome P450"/>
    <property type="match status" value="1"/>
</dbReference>
<dbReference type="OrthoDB" id="5290182at2"/>
<dbReference type="GO" id="GO:0016705">
    <property type="term" value="F:oxidoreductase activity, acting on paired donors, with incorporation or reduction of molecular oxygen"/>
    <property type="evidence" value="ECO:0007669"/>
    <property type="project" value="InterPro"/>
</dbReference>
<feature type="binding site" description="axial binding residue" evidence="3">
    <location>
        <position position="385"/>
    </location>
    <ligand>
        <name>heme</name>
        <dbReference type="ChEBI" id="CHEBI:30413"/>
    </ligand>
    <ligandPart>
        <name>Fe</name>
        <dbReference type="ChEBI" id="CHEBI:18248"/>
    </ligandPart>
</feature>
<organism evidence="5 6">
    <name type="scientific">Actinophytocola xinjiangensis</name>
    <dbReference type="NCBI Taxonomy" id="485602"/>
    <lineage>
        <taxon>Bacteria</taxon>
        <taxon>Bacillati</taxon>
        <taxon>Actinomycetota</taxon>
        <taxon>Actinomycetes</taxon>
        <taxon>Pseudonocardiales</taxon>
        <taxon>Pseudonocardiaceae</taxon>
    </lineage>
</organism>
<dbReference type="InterPro" id="IPR001128">
    <property type="entry name" value="Cyt_P450"/>
</dbReference>
<proteinExistence type="inferred from homology"/>
<dbReference type="CDD" id="cd11053">
    <property type="entry name" value="CYP110-like"/>
    <property type="match status" value="1"/>
</dbReference>
<gene>
    <name evidence="5" type="ORF">BLA60_30525</name>
</gene>
<keyword evidence="4" id="KW-0503">Monooxygenase</keyword>
<dbReference type="InterPro" id="IPR036396">
    <property type="entry name" value="Cyt_P450_sf"/>
</dbReference>
<dbReference type="Pfam" id="PF00067">
    <property type="entry name" value="p450"/>
    <property type="match status" value="1"/>
</dbReference>
<comment type="cofactor">
    <cofactor evidence="1 3">
        <name>heme</name>
        <dbReference type="ChEBI" id="CHEBI:30413"/>
    </cofactor>
</comment>
<dbReference type="Proteomes" id="UP000185696">
    <property type="component" value="Unassembled WGS sequence"/>
</dbReference>
<dbReference type="InterPro" id="IPR002401">
    <property type="entry name" value="Cyt_P450_E_grp-I"/>
</dbReference>
<dbReference type="RefSeq" id="WP_075136492.1">
    <property type="nucleotide sequence ID" value="NZ_MSIF01000020.1"/>
</dbReference>
<evidence type="ECO:0000256" key="3">
    <source>
        <dbReference type="PIRSR" id="PIRSR602401-1"/>
    </source>
</evidence>
<evidence type="ECO:0000313" key="6">
    <source>
        <dbReference type="Proteomes" id="UP000185696"/>
    </source>
</evidence>
<dbReference type="GO" id="GO:0004497">
    <property type="term" value="F:monooxygenase activity"/>
    <property type="evidence" value="ECO:0007669"/>
    <property type="project" value="UniProtKB-KW"/>
</dbReference>
<dbReference type="PRINTS" id="PR00463">
    <property type="entry name" value="EP450I"/>
</dbReference>
<keyword evidence="3 4" id="KW-0479">Metal-binding</keyword>
<accession>A0A7Z0WH60</accession>
<dbReference type="PANTHER" id="PTHR24305:SF166">
    <property type="entry name" value="CYTOCHROME P450 12A4, MITOCHONDRIAL-RELATED"/>
    <property type="match status" value="1"/>
</dbReference>
<dbReference type="GO" id="GO:0005506">
    <property type="term" value="F:iron ion binding"/>
    <property type="evidence" value="ECO:0007669"/>
    <property type="project" value="InterPro"/>
</dbReference>
<dbReference type="PRINTS" id="PR00385">
    <property type="entry name" value="P450"/>
</dbReference>
<reference evidence="5 6" key="1">
    <citation type="submission" date="2016-12" db="EMBL/GenBank/DDBJ databases">
        <title>The draft genome sequence of Actinophytocola xinjiangensis.</title>
        <authorList>
            <person name="Wang W."/>
            <person name="Yuan L."/>
        </authorList>
    </citation>
    <scope>NUCLEOTIDE SEQUENCE [LARGE SCALE GENOMIC DNA]</scope>
    <source>
        <strain evidence="5 6">CGMCC 4.4663</strain>
    </source>
</reference>
<dbReference type="SUPFAM" id="SSF48264">
    <property type="entry name" value="Cytochrome P450"/>
    <property type="match status" value="1"/>
</dbReference>
<evidence type="ECO:0000313" key="5">
    <source>
        <dbReference type="EMBL" id="OLF06612.1"/>
    </source>
</evidence>
<protein>
    <recommendedName>
        <fullName evidence="7">Cytochrome P450</fullName>
    </recommendedName>
</protein>
<keyword evidence="3 4" id="KW-0349">Heme</keyword>
<dbReference type="InterPro" id="IPR017972">
    <property type="entry name" value="Cyt_P450_CS"/>
</dbReference>
<dbReference type="AlphaFoldDB" id="A0A7Z0WH60"/>
<sequence length="441" mass="48695">MATLDVNPAATAGSLPPGPTTSRVVQTFLYTVARSTFYANLQRRYGDTFTMRITGGRNVVAVTRPEHIREVFTGPSDVFHASDANKILLSVAGENSLLLLDGDPHLRARKQLMPAFNGAALRGYGDMMTELAVAEVASWPIGTTFPVHRRLAAVTLEVILKVVFGMVDGARLTQLRDLIAKISNVGPLTFLGWAYPNLERYWPWKRNRENLLAADRLLYAEIAERRAATDLSGRGDVLSRLIDSDETEVSDVELRDHMITLLIAGHDTTSTALAWTFHELARRPDVQRAAQHAADSGDEEYLLGVHKEVMRLRPVVQNVGRRLQRDADVAGYQLPAGTIVAPIISEVHRNPGVHDDPEEFRPERFVGRNPAASTWIPFGGGVHRCIGAGFSLQESAVVLGEALRRYDIHVTRPAPERPTSRHVTQIPAKGSLIVVTPRRPR</sequence>